<protein>
    <recommendedName>
        <fullName evidence="3">TIR domain-containing protein</fullName>
    </recommendedName>
</protein>
<reference evidence="2" key="1">
    <citation type="submission" date="2015-09" db="EMBL/GenBank/DDBJ databases">
        <title>Scylla olivacea transcriptome.</title>
        <authorList>
            <person name="Ikhwanuddin M."/>
        </authorList>
    </citation>
    <scope>NUCLEOTIDE SEQUENCE</scope>
</reference>
<proteinExistence type="predicted"/>
<name>A0A0P4VUS3_SCYOL</name>
<organism evidence="2">
    <name type="scientific">Scylla olivacea</name>
    <name type="common">Orange mud crab</name>
    <name type="synonym">Cancer olivacea</name>
    <dbReference type="NCBI Taxonomy" id="85551"/>
    <lineage>
        <taxon>Eukaryota</taxon>
        <taxon>Metazoa</taxon>
        <taxon>Ecdysozoa</taxon>
        <taxon>Arthropoda</taxon>
        <taxon>Crustacea</taxon>
        <taxon>Multicrustacea</taxon>
        <taxon>Malacostraca</taxon>
        <taxon>Eumalacostraca</taxon>
        <taxon>Eucarida</taxon>
        <taxon>Decapoda</taxon>
        <taxon>Pleocyemata</taxon>
        <taxon>Brachyura</taxon>
        <taxon>Eubrachyura</taxon>
        <taxon>Portunoidea</taxon>
        <taxon>Portunidae</taxon>
        <taxon>Portuninae</taxon>
        <taxon>Scylla</taxon>
    </lineage>
</organism>
<dbReference type="SUPFAM" id="SSF52200">
    <property type="entry name" value="Toll/Interleukin receptor TIR domain"/>
    <property type="match status" value="1"/>
</dbReference>
<evidence type="ECO:0000313" key="2">
    <source>
        <dbReference type="EMBL" id="JAI59558.1"/>
    </source>
</evidence>
<evidence type="ECO:0000256" key="1">
    <source>
        <dbReference type="SAM" id="MobiDB-lite"/>
    </source>
</evidence>
<dbReference type="AlphaFoldDB" id="A0A0P4VUS3"/>
<evidence type="ECO:0008006" key="3">
    <source>
        <dbReference type="Google" id="ProtNLM"/>
    </source>
</evidence>
<dbReference type="InterPro" id="IPR035897">
    <property type="entry name" value="Toll_tir_struct_dom_sf"/>
</dbReference>
<sequence>MGSRYSTRNPSDGPGQVRSNQSTAEANFIGADLERCKQAHHQPTQMENAQRNLRELQSNLLIELGILVGSRRAEKLYQNHVCRKHFLMVYGEGEKEKRLVDKLKRCLRNEGEEVEGPWSIFYGQDITNGWQRLSNNAKAVVVLMSPTLFQDNRLCRYLSEMWHSHQDTIMPLFLEPLTPHNLPSSLAFLRQTNGRKVSENDWNPHSFITSLLQQCSRLRCFCMEISSLEALVSELQDNPDYVCPCGTC</sequence>
<feature type="compositionally biased region" description="Polar residues" evidence="1">
    <location>
        <begin position="1"/>
        <end position="10"/>
    </location>
</feature>
<dbReference type="EMBL" id="GDRN01095302">
    <property type="protein sequence ID" value="JAI59558.1"/>
    <property type="molecule type" value="Transcribed_RNA"/>
</dbReference>
<feature type="region of interest" description="Disordered" evidence="1">
    <location>
        <begin position="1"/>
        <end position="21"/>
    </location>
</feature>
<accession>A0A0P4VUS3</accession>